<dbReference type="Gene3D" id="3.30.70.100">
    <property type="match status" value="1"/>
</dbReference>
<dbReference type="InterPro" id="IPR036163">
    <property type="entry name" value="HMA_dom_sf"/>
</dbReference>
<dbReference type="AlphaFoldDB" id="A0A7K1FNR2"/>
<dbReference type="SUPFAM" id="SSF55008">
    <property type="entry name" value="HMA, heavy metal-associated domain"/>
    <property type="match status" value="1"/>
</dbReference>
<dbReference type="GO" id="GO:0006825">
    <property type="term" value="P:copper ion transport"/>
    <property type="evidence" value="ECO:0007669"/>
    <property type="project" value="InterPro"/>
</dbReference>
<reference evidence="3 4" key="1">
    <citation type="submission" date="2019-11" db="EMBL/GenBank/DDBJ databases">
        <authorList>
            <person name="Jiang L.-Q."/>
        </authorList>
    </citation>
    <scope>NUCLEOTIDE SEQUENCE [LARGE SCALE GENOMIC DNA]</scope>
    <source>
        <strain evidence="3 4">YIM 132087</strain>
    </source>
</reference>
<keyword evidence="4" id="KW-1185">Reference proteome</keyword>
<keyword evidence="1" id="KW-0479">Metal-binding</keyword>
<comment type="caution">
    <text evidence="3">The sequence shown here is derived from an EMBL/GenBank/DDBJ whole genome shotgun (WGS) entry which is preliminary data.</text>
</comment>
<protein>
    <recommendedName>
        <fullName evidence="2">HMA domain-containing protein</fullName>
    </recommendedName>
</protein>
<evidence type="ECO:0000313" key="3">
    <source>
        <dbReference type="EMBL" id="MTD15801.1"/>
    </source>
</evidence>
<accession>A0A7K1FNR2</accession>
<sequence length="67" mass="6799">MTVATYTVTGMTCGHCVSAVTEEVSAIPGVSGVEIDLSTGAVVVTSEHDLERTAVAAAVDEAGYRLV</sequence>
<dbReference type="EMBL" id="WLYK01000007">
    <property type="protein sequence ID" value="MTD15801.1"/>
    <property type="molecule type" value="Genomic_DNA"/>
</dbReference>
<dbReference type="RefSeq" id="WP_154769818.1">
    <property type="nucleotide sequence ID" value="NZ_WLYK01000007.1"/>
</dbReference>
<evidence type="ECO:0000259" key="2">
    <source>
        <dbReference type="PROSITE" id="PS50846"/>
    </source>
</evidence>
<proteinExistence type="predicted"/>
<name>A0A7K1FNR2_9ACTN</name>
<dbReference type="Proteomes" id="UP000460221">
    <property type="component" value="Unassembled WGS sequence"/>
</dbReference>
<dbReference type="PROSITE" id="PS50846">
    <property type="entry name" value="HMA_2"/>
    <property type="match status" value="1"/>
</dbReference>
<dbReference type="InterPro" id="IPR006121">
    <property type="entry name" value="HMA_dom"/>
</dbReference>
<organism evidence="3 4">
    <name type="scientific">Nakamurella alba</name>
    <dbReference type="NCBI Taxonomy" id="2665158"/>
    <lineage>
        <taxon>Bacteria</taxon>
        <taxon>Bacillati</taxon>
        <taxon>Actinomycetota</taxon>
        <taxon>Actinomycetes</taxon>
        <taxon>Nakamurellales</taxon>
        <taxon>Nakamurellaceae</taxon>
        <taxon>Nakamurella</taxon>
    </lineage>
</organism>
<feature type="domain" description="HMA" evidence="2">
    <location>
        <begin position="2"/>
        <end position="67"/>
    </location>
</feature>
<dbReference type="CDD" id="cd00371">
    <property type="entry name" value="HMA"/>
    <property type="match status" value="1"/>
</dbReference>
<gene>
    <name evidence="3" type="ORF">GIS00_17845</name>
</gene>
<dbReference type="PRINTS" id="PR00944">
    <property type="entry name" value="CUEXPORT"/>
</dbReference>
<dbReference type="GO" id="GO:0005507">
    <property type="term" value="F:copper ion binding"/>
    <property type="evidence" value="ECO:0007669"/>
    <property type="project" value="InterPro"/>
</dbReference>
<dbReference type="Pfam" id="PF00403">
    <property type="entry name" value="HMA"/>
    <property type="match status" value="1"/>
</dbReference>
<evidence type="ECO:0000313" key="4">
    <source>
        <dbReference type="Proteomes" id="UP000460221"/>
    </source>
</evidence>
<dbReference type="InterPro" id="IPR017969">
    <property type="entry name" value="Heavy-metal-associated_CS"/>
</dbReference>
<dbReference type="PROSITE" id="PS01047">
    <property type="entry name" value="HMA_1"/>
    <property type="match status" value="1"/>
</dbReference>
<evidence type="ECO:0000256" key="1">
    <source>
        <dbReference type="ARBA" id="ARBA00022723"/>
    </source>
</evidence>
<dbReference type="InterPro" id="IPR000428">
    <property type="entry name" value="Cu-bd"/>
</dbReference>